<evidence type="ECO:0000313" key="11">
    <source>
        <dbReference type="Proteomes" id="UP001341297"/>
    </source>
</evidence>
<reference evidence="8" key="2">
    <citation type="submission" date="2015-10" db="EMBL/GenBank/DDBJ databases">
        <authorList>
            <person name="Gilbert D.G."/>
        </authorList>
    </citation>
    <scope>NUCLEOTIDE SEQUENCE</scope>
    <source>
        <strain evidence="8">GO-13</strain>
    </source>
</reference>
<evidence type="ECO:0000313" key="10">
    <source>
        <dbReference type="Proteomes" id="UP000036168"/>
    </source>
</evidence>
<evidence type="ECO:0000313" key="8">
    <source>
        <dbReference type="EMBL" id="KRT90411.1"/>
    </source>
</evidence>
<dbReference type="EMBL" id="JARRTL010000006">
    <property type="protein sequence ID" value="MEC0484115.1"/>
    <property type="molecule type" value="Genomic_DNA"/>
</dbReference>
<dbReference type="STRING" id="1664069.BGLY_4165"/>
<evidence type="ECO:0000256" key="6">
    <source>
        <dbReference type="SAM" id="Phobius"/>
    </source>
</evidence>
<dbReference type="InterPro" id="IPR015867">
    <property type="entry name" value="N-reg_PII/ATP_PRibTrfase_C"/>
</dbReference>
<dbReference type="InterPro" id="IPR003740">
    <property type="entry name" value="YitT"/>
</dbReference>
<accession>A0A0J6F096</accession>
<dbReference type="PANTHER" id="PTHR33545">
    <property type="entry name" value="UPF0750 MEMBRANE PROTEIN YITT-RELATED"/>
    <property type="match status" value="1"/>
</dbReference>
<feature type="domain" description="DUF2179" evidence="7">
    <location>
        <begin position="224"/>
        <end position="278"/>
    </location>
</feature>
<comment type="subcellular location">
    <subcellularLocation>
        <location evidence="1">Cell membrane</location>
        <topology evidence="1">Multi-pass membrane protein</topology>
    </subcellularLocation>
</comment>
<evidence type="ECO:0000259" key="7">
    <source>
        <dbReference type="Pfam" id="PF10035"/>
    </source>
</evidence>
<keyword evidence="5 6" id="KW-0472">Membrane</keyword>
<evidence type="ECO:0000256" key="4">
    <source>
        <dbReference type="ARBA" id="ARBA00022989"/>
    </source>
</evidence>
<evidence type="ECO:0000313" key="9">
    <source>
        <dbReference type="EMBL" id="MEC0484115.1"/>
    </source>
</evidence>
<gene>
    <name evidence="8" type="ORF">AB447_207485</name>
    <name evidence="9" type="ORF">P8828_04490</name>
</gene>
<keyword evidence="3 6" id="KW-0812">Transmembrane</keyword>
<keyword evidence="4 6" id="KW-1133">Transmembrane helix</keyword>
<dbReference type="AlphaFoldDB" id="A0A0J6F096"/>
<evidence type="ECO:0000256" key="5">
    <source>
        <dbReference type="ARBA" id="ARBA00023136"/>
    </source>
</evidence>
<reference evidence="8 10" key="1">
    <citation type="journal article" date="2015" name="Int. J. Syst. Evol. Microbiol.">
        <title>Bacillus glycinifermentans sp. nov., isolated from fermented soybean paste.</title>
        <authorList>
            <person name="Kim S.J."/>
            <person name="Dunlap C.A."/>
            <person name="Kwon S.W."/>
            <person name="Rooney A.P."/>
        </authorList>
    </citation>
    <scope>NUCLEOTIDE SEQUENCE [LARGE SCALE GENOMIC DNA]</scope>
    <source>
        <strain evidence="8 10">GO-13</strain>
    </source>
</reference>
<dbReference type="InterPro" id="IPR051461">
    <property type="entry name" value="UPF0750_membrane"/>
</dbReference>
<dbReference type="PANTHER" id="PTHR33545:SF9">
    <property type="entry name" value="UPF0750 MEMBRANE PROTEIN YITE"/>
    <property type="match status" value="1"/>
</dbReference>
<dbReference type="Gene3D" id="3.30.70.120">
    <property type="match status" value="1"/>
</dbReference>
<feature type="transmembrane region" description="Helical" evidence="6">
    <location>
        <begin position="111"/>
        <end position="130"/>
    </location>
</feature>
<evidence type="ECO:0000256" key="1">
    <source>
        <dbReference type="ARBA" id="ARBA00004651"/>
    </source>
</evidence>
<dbReference type="Proteomes" id="UP000036168">
    <property type="component" value="Unassembled WGS sequence"/>
</dbReference>
<dbReference type="GO" id="GO:0005886">
    <property type="term" value="C:plasma membrane"/>
    <property type="evidence" value="ECO:0007669"/>
    <property type="project" value="UniProtKB-SubCell"/>
</dbReference>
<dbReference type="InterPro" id="IPR019264">
    <property type="entry name" value="DUF2179"/>
</dbReference>
<proteinExistence type="predicted"/>
<sequence>MTLDRSRSRFFAVMRDYGYILLGSAIVGVTFNMFLLPNRIAAGGVSGISTILQSFGFEAAYVQWAFNIPLFIAGVLILGGKFGVKTLVGSVFLPLVVYLTRDISPATHNPLLAAIFGGVGIGAGIGMVFLGRGSTGGTALAAQIIHKFTGLSHGKCLALIDGTIVLSAMLVFTIEQGLYAMLGVYISSKTIDVIQVGLTRSKMAMIITNREEEIRKAVLVKIDRGVTKISAVGGYTDDERPILMCVVGQTEFTKLKQLVKHIDESAFVIAMDASEVLGEGFKRA</sequence>
<keyword evidence="11" id="KW-1185">Reference proteome</keyword>
<protein>
    <submittedName>
        <fullName evidence="9">YitT family protein</fullName>
    </submittedName>
</protein>
<dbReference type="PATRIC" id="fig|1664069.3.peg.1868"/>
<comment type="caution">
    <text evidence="8">The sequence shown here is derived from an EMBL/GenBank/DDBJ whole genome shotgun (WGS) entry which is preliminary data.</text>
</comment>
<dbReference type="OrthoDB" id="1758221at2"/>
<dbReference type="Pfam" id="PF02588">
    <property type="entry name" value="YitT_membrane"/>
    <property type="match status" value="1"/>
</dbReference>
<reference evidence="9 11" key="3">
    <citation type="submission" date="2023-03" db="EMBL/GenBank/DDBJ databases">
        <title>Agriculturally important microbes genome sequencing.</title>
        <authorList>
            <person name="Dunlap C."/>
        </authorList>
    </citation>
    <scope>NUCLEOTIDE SEQUENCE [LARGE SCALE GENOMIC DNA]</scope>
    <source>
        <strain evidence="9 11">CBP-3203</strain>
    </source>
</reference>
<keyword evidence="2" id="KW-1003">Cell membrane</keyword>
<dbReference type="PIRSF" id="PIRSF006483">
    <property type="entry name" value="Membrane_protein_YitT"/>
    <property type="match status" value="1"/>
</dbReference>
<feature type="transmembrane region" description="Helical" evidence="6">
    <location>
        <begin position="70"/>
        <end position="99"/>
    </location>
</feature>
<dbReference type="Pfam" id="PF10035">
    <property type="entry name" value="DUF2179"/>
    <property type="match status" value="1"/>
</dbReference>
<dbReference type="RefSeq" id="WP_048354951.1">
    <property type="nucleotide sequence ID" value="NZ_CP023481.1"/>
</dbReference>
<accession>A0A0J6E5Q2</accession>
<name>A0A0J6F096_9BACI</name>
<feature type="transmembrane region" description="Helical" evidence="6">
    <location>
        <begin position="164"/>
        <end position="186"/>
    </location>
</feature>
<feature type="transmembrane region" description="Helical" evidence="6">
    <location>
        <begin position="17"/>
        <end position="36"/>
    </location>
</feature>
<evidence type="ECO:0000256" key="2">
    <source>
        <dbReference type="ARBA" id="ARBA00022475"/>
    </source>
</evidence>
<evidence type="ECO:0000256" key="3">
    <source>
        <dbReference type="ARBA" id="ARBA00022692"/>
    </source>
</evidence>
<dbReference type="EMBL" id="LECW02000045">
    <property type="protein sequence ID" value="KRT90411.1"/>
    <property type="molecule type" value="Genomic_DNA"/>
</dbReference>
<organism evidence="8 10">
    <name type="scientific">Bacillus glycinifermentans</name>
    <dbReference type="NCBI Taxonomy" id="1664069"/>
    <lineage>
        <taxon>Bacteria</taxon>
        <taxon>Bacillati</taxon>
        <taxon>Bacillota</taxon>
        <taxon>Bacilli</taxon>
        <taxon>Bacillales</taxon>
        <taxon>Bacillaceae</taxon>
        <taxon>Bacillus</taxon>
    </lineage>
</organism>
<dbReference type="Proteomes" id="UP001341297">
    <property type="component" value="Unassembled WGS sequence"/>
</dbReference>
<dbReference type="CDD" id="cd16380">
    <property type="entry name" value="YitT_C"/>
    <property type="match status" value="1"/>
</dbReference>